<dbReference type="PANTHER" id="PTHR31881">
    <property type="match status" value="1"/>
</dbReference>
<feature type="compositionally biased region" description="Basic and acidic residues" evidence="1">
    <location>
        <begin position="90"/>
        <end position="108"/>
    </location>
</feature>
<dbReference type="RefSeq" id="XP_016440255.1">
    <property type="nucleotide sequence ID" value="XM_016584769.2"/>
</dbReference>
<dbReference type="GeneID" id="107766055"/>
<dbReference type="AlphaFoldDB" id="A0A1S3XJU9"/>
<dbReference type="PaxDb" id="4097-A0A1S3XJU9"/>
<proteinExistence type="predicted"/>
<dbReference type="OrthoDB" id="1304697at2759"/>
<gene>
    <name evidence="3" type="primary">LOC107766055</name>
</gene>
<reference evidence="3" key="2">
    <citation type="submission" date="2025-08" db="UniProtKB">
        <authorList>
            <consortium name="RefSeq"/>
        </authorList>
    </citation>
    <scope>IDENTIFICATION</scope>
    <source>
        <tissue evidence="3">Leaf</tissue>
    </source>
</reference>
<dbReference type="RefSeq" id="XP_016440255.1">
    <property type="nucleotide sequence ID" value="XM_016584769.1"/>
</dbReference>
<protein>
    <submittedName>
        <fullName evidence="3">Uncharacterized protein LOC107766055</fullName>
    </submittedName>
</protein>
<dbReference type="PANTHER" id="PTHR31881:SF6">
    <property type="entry name" value="OS09G0494600 PROTEIN"/>
    <property type="match status" value="1"/>
</dbReference>
<name>A0A1S3XJU9_TOBAC</name>
<reference evidence="2" key="1">
    <citation type="journal article" date="2014" name="Nat. Commun.">
        <title>The tobacco genome sequence and its comparison with those of tomato and potato.</title>
        <authorList>
            <person name="Sierro N."/>
            <person name="Battey J.N."/>
            <person name="Ouadi S."/>
            <person name="Bakaher N."/>
            <person name="Bovet L."/>
            <person name="Willig A."/>
            <person name="Goepfert S."/>
            <person name="Peitsch M.C."/>
            <person name="Ivanov N.V."/>
        </authorList>
    </citation>
    <scope>NUCLEOTIDE SEQUENCE [LARGE SCALE GENOMIC DNA]</scope>
</reference>
<dbReference type="Proteomes" id="UP000790787">
    <property type="component" value="Chromosome 12"/>
</dbReference>
<evidence type="ECO:0000313" key="2">
    <source>
        <dbReference type="Proteomes" id="UP000790787"/>
    </source>
</evidence>
<accession>A0A1S3XJU9</accession>
<feature type="region of interest" description="Disordered" evidence="1">
    <location>
        <begin position="85"/>
        <end position="108"/>
    </location>
</feature>
<organism evidence="2 3">
    <name type="scientific">Nicotiana tabacum</name>
    <name type="common">Common tobacco</name>
    <dbReference type="NCBI Taxonomy" id="4097"/>
    <lineage>
        <taxon>Eukaryota</taxon>
        <taxon>Viridiplantae</taxon>
        <taxon>Streptophyta</taxon>
        <taxon>Embryophyta</taxon>
        <taxon>Tracheophyta</taxon>
        <taxon>Spermatophyta</taxon>
        <taxon>Magnoliopsida</taxon>
        <taxon>eudicotyledons</taxon>
        <taxon>Gunneridae</taxon>
        <taxon>Pentapetalae</taxon>
        <taxon>asterids</taxon>
        <taxon>lamiids</taxon>
        <taxon>Solanales</taxon>
        <taxon>Solanaceae</taxon>
        <taxon>Nicotianoideae</taxon>
        <taxon>Nicotianeae</taxon>
        <taxon>Nicotiana</taxon>
    </lineage>
</organism>
<dbReference type="KEGG" id="nta:107766055"/>
<evidence type="ECO:0000313" key="3">
    <source>
        <dbReference type="RefSeq" id="XP_016440255.1"/>
    </source>
</evidence>
<evidence type="ECO:0000256" key="1">
    <source>
        <dbReference type="SAM" id="MobiDB-lite"/>
    </source>
</evidence>
<sequence>MNLSALHEKVFHICFYVTRQKRRKLLIIYQAEMEKIQSTQESEHDSQSVDAFASVMRAEHPGRVRLYGLGVTKTVLKRKMKDFGPSLNDTEDKMQQKMEEMEERWRKW</sequence>
<keyword evidence="2" id="KW-1185">Reference proteome</keyword>